<evidence type="ECO:0000313" key="1">
    <source>
        <dbReference type="EMBL" id="TGY96858.1"/>
    </source>
</evidence>
<comment type="caution">
    <text evidence="1">The sequence shown here is derived from an EMBL/GenBank/DDBJ whole genome shotgun (WGS) entry which is preliminary data.</text>
</comment>
<reference evidence="1" key="1">
    <citation type="submission" date="2019-04" db="EMBL/GenBank/DDBJ databases">
        <title>Microbes associate with the intestines of laboratory mice.</title>
        <authorList>
            <person name="Navarre W."/>
            <person name="Wong E."/>
            <person name="Huang K."/>
            <person name="Tropini C."/>
            <person name="Ng K."/>
            <person name="Yu B."/>
        </authorList>
    </citation>
    <scope>NUCLEOTIDE SEQUENCE</scope>
    <source>
        <strain evidence="1">NM01_1-7b</strain>
    </source>
</reference>
<protein>
    <submittedName>
        <fullName evidence="1">Glycogen operon protein GlgX</fullName>
    </submittedName>
</protein>
<proteinExistence type="predicted"/>
<dbReference type="EMBL" id="SRYA01000012">
    <property type="protein sequence ID" value="TGY96858.1"/>
    <property type="molecule type" value="Genomic_DNA"/>
</dbReference>
<keyword evidence="2" id="KW-1185">Reference proteome</keyword>
<gene>
    <name evidence="1" type="ORF">E5329_07640</name>
</gene>
<sequence>MNFQICSGNQEKAGVTKKKDIISFSRQAARNSICYLLLYPKDNSPALKIPMKTQGNCDTVYTVGIQGLDWKNYDYNFEINGEEVTDIYARRITGREVWGDAARRPREQKNEPFVPQKEKRRMEQLQGKGILAEKRQKEENCAGKVKSSFYFSEFKWKDKVYEGVKKEDMVIYKLHVRGFSMGMPGNSPRRGTVEAVERKLDYLKGLGITTLLFMPVYEFEEILLLDESKEQTQPKDVINCWGYTVGSYFAPKASYLGKGNNPDNLKRLIQKMHEKQMECILEFYFPKKINPHLIVDVLRYWNREYHVDGFRLLGCPSVAELLAQDSRLSGCKLFFDGFQEEFAKDSQRFGPRLFSYNEEFLYEVRKVLNRQSGSIYEFACQMRRQQEHQGYVNFIAENNGFTLWDVFSYEHKHNELNREGNRDGNNWNCSANCGQEGISRKRQVNELRRRQVKNALAVVFLAQGIPMIWMGDECGNSQRGNNNAYCQDNETGWKDWKRTTASRQLISYVEKLSTLRSAYPMLRSSHPFQMQDYGNKGCPDLSYHSDGAWKMDFGMNRGFLGMFYFGAYAGRKENLYVAWNFQTVPQKFALPGGMKWKLLLNTALEPAVLEEQEELGEIREFQAEERSVCLLRGEAFSEEKTRKRRKKSESTAAAAKGEKK</sequence>
<name>A0AC61RZ19_9FIRM</name>
<organism evidence="1 2">
    <name type="scientific">Petralouisia muris</name>
    <dbReference type="NCBI Taxonomy" id="3032872"/>
    <lineage>
        <taxon>Bacteria</taxon>
        <taxon>Bacillati</taxon>
        <taxon>Bacillota</taxon>
        <taxon>Clostridia</taxon>
        <taxon>Lachnospirales</taxon>
        <taxon>Lachnospiraceae</taxon>
        <taxon>Petralouisia</taxon>
    </lineage>
</organism>
<dbReference type="Proteomes" id="UP000304953">
    <property type="component" value="Unassembled WGS sequence"/>
</dbReference>
<accession>A0AC61RZ19</accession>
<evidence type="ECO:0000313" key="2">
    <source>
        <dbReference type="Proteomes" id="UP000304953"/>
    </source>
</evidence>